<feature type="transmembrane region" description="Helical" evidence="6">
    <location>
        <begin position="179"/>
        <end position="208"/>
    </location>
</feature>
<feature type="transmembrane region" description="Helical" evidence="6">
    <location>
        <begin position="123"/>
        <end position="144"/>
    </location>
</feature>
<keyword evidence="3 6" id="KW-0812">Transmembrane</keyword>
<dbReference type="AlphaFoldDB" id="A0A381T4M4"/>
<evidence type="ECO:0000256" key="2">
    <source>
        <dbReference type="ARBA" id="ARBA00009012"/>
    </source>
</evidence>
<reference evidence="7" key="1">
    <citation type="submission" date="2018-05" db="EMBL/GenBank/DDBJ databases">
        <authorList>
            <person name="Lanie J.A."/>
            <person name="Ng W.-L."/>
            <person name="Kazmierczak K.M."/>
            <person name="Andrzejewski T.M."/>
            <person name="Davidsen T.M."/>
            <person name="Wayne K.J."/>
            <person name="Tettelin H."/>
            <person name="Glass J.I."/>
            <person name="Rusch D."/>
            <person name="Podicherti R."/>
            <person name="Tsui H.-C.T."/>
            <person name="Winkler M.E."/>
        </authorList>
    </citation>
    <scope>NUCLEOTIDE SEQUENCE</scope>
</reference>
<protein>
    <recommendedName>
        <fullName evidence="8">DUF92 domain-containing protein</fullName>
    </recommendedName>
</protein>
<feature type="transmembrane region" description="Helical" evidence="6">
    <location>
        <begin position="389"/>
        <end position="412"/>
    </location>
</feature>
<gene>
    <name evidence="7" type="ORF">METZ01_LOCUS63553</name>
</gene>
<evidence type="ECO:0000256" key="4">
    <source>
        <dbReference type="ARBA" id="ARBA00022989"/>
    </source>
</evidence>
<dbReference type="EMBL" id="UINC01003964">
    <property type="protein sequence ID" value="SVA10699.1"/>
    <property type="molecule type" value="Genomic_DNA"/>
</dbReference>
<sequence length="493" mass="54074">MQLPIWQPFINEWYTFVLFFIFIFILIGISEVARSMLQWSPESSRKLVHLIVGTLVSACPFIFKSNIPPVFLAGVFIFVNALALKTEKFKGMHSTDRVSYGTVYFPIAFLILALFWWDKPITLILSIMIMTYSDTIAAVTGELVHRPRKFQVWDDTKSVEGCLGMFLSSFMIIYIGTDLFAWLFGAAFFVPLTVLIGVSGFVAMSATLSELISSRGSDNFSVPIIAALSYDIFLINYTHGTLNNLLIWTIVSAIAFYGSYQLQSLNKSGVISAYIMGLIIYGTGGFKWIIPILVFFILSSVLSKLSKTGNTIQKGSQRDIMQVMANGGVATIVSVLNFYYPIDQLFILYIAGIAAATADTWASEIGSFSNRDPIHVIKLKRVIKGTSGGISAIGTLGSVLGAAIIGITGYLLGLSGLLLIIIIISGTVGSLIDSLIGGSIQATFQCLKCKIITEKRKHCKIPSKHVSGLYIVDNDMVNFLNTLLVIIIVFILV</sequence>
<feature type="transmembrane region" description="Helical" evidence="6">
    <location>
        <begin position="274"/>
        <end position="302"/>
    </location>
</feature>
<keyword evidence="5 6" id="KW-0472">Membrane</keyword>
<evidence type="ECO:0000256" key="5">
    <source>
        <dbReference type="ARBA" id="ARBA00023136"/>
    </source>
</evidence>
<evidence type="ECO:0000256" key="1">
    <source>
        <dbReference type="ARBA" id="ARBA00004141"/>
    </source>
</evidence>
<name>A0A381T4M4_9ZZZZ</name>
<feature type="transmembrane region" description="Helical" evidence="6">
    <location>
        <begin position="346"/>
        <end position="368"/>
    </location>
</feature>
<feature type="transmembrane region" description="Helical" evidence="6">
    <location>
        <begin position="69"/>
        <end position="86"/>
    </location>
</feature>
<dbReference type="PANTHER" id="PTHR13353">
    <property type="entry name" value="TRANSMEMBRANE PROTEIN 19"/>
    <property type="match status" value="1"/>
</dbReference>
<organism evidence="7">
    <name type="scientific">marine metagenome</name>
    <dbReference type="NCBI Taxonomy" id="408172"/>
    <lineage>
        <taxon>unclassified sequences</taxon>
        <taxon>metagenomes</taxon>
        <taxon>ecological metagenomes</taxon>
    </lineage>
</organism>
<feature type="transmembrane region" description="Helical" evidence="6">
    <location>
        <begin position="98"/>
        <end position="117"/>
    </location>
</feature>
<dbReference type="InterPro" id="IPR002794">
    <property type="entry name" value="DUF92_TMEM19"/>
</dbReference>
<accession>A0A381T4M4</accession>
<feature type="transmembrane region" description="Helical" evidence="6">
    <location>
        <begin position="323"/>
        <end position="340"/>
    </location>
</feature>
<evidence type="ECO:0000256" key="6">
    <source>
        <dbReference type="SAM" id="Phobius"/>
    </source>
</evidence>
<evidence type="ECO:0000313" key="7">
    <source>
        <dbReference type="EMBL" id="SVA10699.1"/>
    </source>
</evidence>
<keyword evidence="4 6" id="KW-1133">Transmembrane helix</keyword>
<feature type="transmembrane region" description="Helical" evidence="6">
    <location>
        <begin position="13"/>
        <end position="34"/>
    </location>
</feature>
<comment type="subcellular location">
    <subcellularLocation>
        <location evidence="1">Membrane</location>
        <topology evidence="1">Multi-pass membrane protein</topology>
    </subcellularLocation>
</comment>
<dbReference type="Pfam" id="PF01940">
    <property type="entry name" value="DUF92"/>
    <property type="match status" value="1"/>
</dbReference>
<comment type="similarity">
    <text evidence="2">Belongs to the TMEM19 family.</text>
</comment>
<feature type="transmembrane region" description="Helical" evidence="6">
    <location>
        <begin position="468"/>
        <end position="492"/>
    </location>
</feature>
<evidence type="ECO:0000256" key="3">
    <source>
        <dbReference type="ARBA" id="ARBA00022692"/>
    </source>
</evidence>
<dbReference type="PANTHER" id="PTHR13353:SF5">
    <property type="entry name" value="TRANSMEMBRANE PROTEIN 19"/>
    <property type="match status" value="1"/>
</dbReference>
<evidence type="ECO:0008006" key="8">
    <source>
        <dbReference type="Google" id="ProtNLM"/>
    </source>
</evidence>
<dbReference type="GO" id="GO:0016020">
    <property type="term" value="C:membrane"/>
    <property type="evidence" value="ECO:0007669"/>
    <property type="project" value="UniProtKB-SubCell"/>
</dbReference>
<proteinExistence type="inferred from homology"/>
<feature type="transmembrane region" description="Helical" evidence="6">
    <location>
        <begin position="418"/>
        <end position="447"/>
    </location>
</feature>